<evidence type="ECO:0000313" key="3">
    <source>
        <dbReference type="Proteomes" id="UP000294547"/>
    </source>
</evidence>
<dbReference type="CDD" id="cd01324">
    <property type="entry name" value="cbb3_Oxidase_CcoQ"/>
    <property type="match status" value="1"/>
</dbReference>
<comment type="caution">
    <text evidence="2">The sequence shown here is derived from an EMBL/GenBank/DDBJ whole genome shotgun (WGS) entry which is preliminary data.</text>
</comment>
<protein>
    <submittedName>
        <fullName evidence="2">Cytochrome c oxidase cbb3-type subunit 4</fullName>
    </submittedName>
</protein>
<dbReference type="Pfam" id="PF05545">
    <property type="entry name" value="FixQ"/>
    <property type="match status" value="1"/>
</dbReference>
<accession>A0A4R6RH93</accession>
<dbReference type="AlphaFoldDB" id="A0A4R6RH93"/>
<dbReference type="Proteomes" id="UP000294547">
    <property type="component" value="Unassembled WGS sequence"/>
</dbReference>
<keyword evidence="1" id="KW-1133">Transmembrane helix</keyword>
<keyword evidence="1" id="KW-0472">Membrane</keyword>
<keyword evidence="1" id="KW-0812">Transmembrane</keyword>
<evidence type="ECO:0000313" key="2">
    <source>
        <dbReference type="EMBL" id="TDP85197.1"/>
    </source>
</evidence>
<dbReference type="InterPro" id="IPR008621">
    <property type="entry name" value="Cbb3-typ_cyt_oxidase_comp"/>
</dbReference>
<proteinExistence type="predicted"/>
<dbReference type="OrthoDB" id="7173870at2"/>
<feature type="transmembrane region" description="Helical" evidence="1">
    <location>
        <begin position="12"/>
        <end position="33"/>
    </location>
</feature>
<organism evidence="2 3">
    <name type="scientific">Oharaeibacter diazotrophicus</name>
    <dbReference type="NCBI Taxonomy" id="1920512"/>
    <lineage>
        <taxon>Bacteria</taxon>
        <taxon>Pseudomonadati</taxon>
        <taxon>Pseudomonadota</taxon>
        <taxon>Alphaproteobacteria</taxon>
        <taxon>Hyphomicrobiales</taxon>
        <taxon>Pleomorphomonadaceae</taxon>
        <taxon>Oharaeibacter</taxon>
    </lineage>
</organism>
<reference evidence="2 3" key="1">
    <citation type="submission" date="2019-03" db="EMBL/GenBank/DDBJ databases">
        <title>Genomic Encyclopedia of Type Strains, Phase IV (KMG-IV): sequencing the most valuable type-strain genomes for metagenomic binning, comparative biology and taxonomic classification.</title>
        <authorList>
            <person name="Goeker M."/>
        </authorList>
    </citation>
    <scope>NUCLEOTIDE SEQUENCE [LARGE SCALE GENOMIC DNA]</scope>
    <source>
        <strain evidence="2 3">DSM 102969</strain>
    </source>
</reference>
<dbReference type="RefSeq" id="WP_126541060.1">
    <property type="nucleotide sequence ID" value="NZ_BSPM01000004.1"/>
</dbReference>
<name>A0A4R6RH93_9HYPH</name>
<dbReference type="EMBL" id="SNXY01000007">
    <property type="protein sequence ID" value="TDP85197.1"/>
    <property type="molecule type" value="Genomic_DNA"/>
</dbReference>
<evidence type="ECO:0000256" key="1">
    <source>
        <dbReference type="SAM" id="Phobius"/>
    </source>
</evidence>
<gene>
    <name evidence="2" type="ORF">EDD54_2045</name>
</gene>
<sequence length="51" mass="5828">MELSYEQVAAFAQQGGTVYFFLIFLAVVVYAVWPKNKAKFDHAAQIPFKED</sequence>
<keyword evidence="3" id="KW-1185">Reference proteome</keyword>